<dbReference type="InterPro" id="IPR050553">
    <property type="entry name" value="Thioredoxin_ResA/DsbE_sf"/>
</dbReference>
<reference evidence="5 6" key="1">
    <citation type="submission" date="2016-10" db="EMBL/GenBank/DDBJ databases">
        <authorList>
            <person name="de Groot N.N."/>
        </authorList>
    </citation>
    <scope>NUCLEOTIDE SEQUENCE [LARGE SCALE GENOMIC DNA]</scope>
    <source>
        <strain evidence="5 6">ATCC 35022</strain>
    </source>
</reference>
<evidence type="ECO:0000313" key="5">
    <source>
        <dbReference type="EMBL" id="SDB55818.1"/>
    </source>
</evidence>
<dbReference type="PANTHER" id="PTHR42852:SF13">
    <property type="entry name" value="PROTEIN DIPZ"/>
    <property type="match status" value="1"/>
</dbReference>
<protein>
    <submittedName>
        <fullName evidence="5">Thiol-disulfide isomerase or thioredoxin</fullName>
    </submittedName>
</protein>
<keyword evidence="2" id="KW-0201">Cytochrome c-type biogenesis</keyword>
<dbReference type="GO" id="GO:0015036">
    <property type="term" value="F:disulfide oxidoreductase activity"/>
    <property type="evidence" value="ECO:0007669"/>
    <property type="project" value="UniProtKB-ARBA"/>
</dbReference>
<dbReference type="Gene3D" id="3.40.30.10">
    <property type="entry name" value="Glutaredoxin"/>
    <property type="match status" value="1"/>
</dbReference>
<evidence type="ECO:0000259" key="4">
    <source>
        <dbReference type="PROSITE" id="PS51352"/>
    </source>
</evidence>
<dbReference type="STRING" id="665467.SAMN02982931_04402"/>
<keyword evidence="5" id="KW-0413">Isomerase</keyword>
<dbReference type="Pfam" id="PF08534">
    <property type="entry name" value="Redoxin"/>
    <property type="match status" value="1"/>
</dbReference>
<feature type="domain" description="Thioredoxin" evidence="4">
    <location>
        <begin position="17"/>
        <end position="165"/>
    </location>
</feature>
<dbReference type="PROSITE" id="PS00194">
    <property type="entry name" value="THIOREDOXIN_1"/>
    <property type="match status" value="1"/>
</dbReference>
<dbReference type="PANTHER" id="PTHR42852">
    <property type="entry name" value="THIOL:DISULFIDE INTERCHANGE PROTEIN DSBE"/>
    <property type="match status" value="1"/>
</dbReference>
<dbReference type="GO" id="GO:0030313">
    <property type="term" value="C:cell envelope"/>
    <property type="evidence" value="ECO:0007669"/>
    <property type="project" value="UniProtKB-SubCell"/>
</dbReference>
<evidence type="ECO:0000313" key="6">
    <source>
        <dbReference type="Proteomes" id="UP000199071"/>
    </source>
</evidence>
<name>A0A1G6EEQ1_9HYPH</name>
<evidence type="ECO:0000256" key="3">
    <source>
        <dbReference type="ARBA" id="ARBA00023284"/>
    </source>
</evidence>
<dbReference type="SUPFAM" id="SSF52833">
    <property type="entry name" value="Thioredoxin-like"/>
    <property type="match status" value="1"/>
</dbReference>
<dbReference type="EMBL" id="FMXQ01000012">
    <property type="protein sequence ID" value="SDB55818.1"/>
    <property type="molecule type" value="Genomic_DNA"/>
</dbReference>
<organism evidence="5 6">
    <name type="scientific">Bauldia litoralis</name>
    <dbReference type="NCBI Taxonomy" id="665467"/>
    <lineage>
        <taxon>Bacteria</taxon>
        <taxon>Pseudomonadati</taxon>
        <taxon>Pseudomonadota</taxon>
        <taxon>Alphaproteobacteria</taxon>
        <taxon>Hyphomicrobiales</taxon>
        <taxon>Kaistiaceae</taxon>
        <taxon>Bauldia</taxon>
    </lineage>
</organism>
<sequence length="169" mass="18002">MLFATLAIGAAPASATFRPGAPQPVDLAAVIVSDTNRDTPLAEVVAGKPTILHVWATWCAPCRTELPAVARFQAALAAEGLGDRLVLVSVDRSSHDRVAAFLADDLGLDLHTWFDTSRRAGPSFRLFGYPATVVLDGDGAIVWRHAGPLDWDDASLRDALTRYLTPAGQ</sequence>
<dbReference type="CDD" id="cd02966">
    <property type="entry name" value="TlpA_like_family"/>
    <property type="match status" value="1"/>
</dbReference>
<comment type="subcellular location">
    <subcellularLocation>
        <location evidence="1">Cell envelope</location>
    </subcellularLocation>
</comment>
<accession>A0A1G6EEQ1</accession>
<dbReference type="GO" id="GO:0017004">
    <property type="term" value="P:cytochrome complex assembly"/>
    <property type="evidence" value="ECO:0007669"/>
    <property type="project" value="UniProtKB-KW"/>
</dbReference>
<gene>
    <name evidence="5" type="ORF">SAMN02982931_04402</name>
</gene>
<keyword evidence="3" id="KW-0676">Redox-active center</keyword>
<dbReference type="InterPro" id="IPR036249">
    <property type="entry name" value="Thioredoxin-like_sf"/>
</dbReference>
<dbReference type="AlphaFoldDB" id="A0A1G6EEQ1"/>
<dbReference type="PROSITE" id="PS51352">
    <property type="entry name" value="THIOREDOXIN_2"/>
    <property type="match status" value="1"/>
</dbReference>
<dbReference type="Proteomes" id="UP000199071">
    <property type="component" value="Unassembled WGS sequence"/>
</dbReference>
<proteinExistence type="predicted"/>
<dbReference type="GO" id="GO:0016853">
    <property type="term" value="F:isomerase activity"/>
    <property type="evidence" value="ECO:0007669"/>
    <property type="project" value="UniProtKB-KW"/>
</dbReference>
<dbReference type="InterPro" id="IPR017937">
    <property type="entry name" value="Thioredoxin_CS"/>
</dbReference>
<evidence type="ECO:0000256" key="1">
    <source>
        <dbReference type="ARBA" id="ARBA00004196"/>
    </source>
</evidence>
<evidence type="ECO:0000256" key="2">
    <source>
        <dbReference type="ARBA" id="ARBA00022748"/>
    </source>
</evidence>
<dbReference type="InterPro" id="IPR013766">
    <property type="entry name" value="Thioredoxin_domain"/>
</dbReference>
<dbReference type="InterPro" id="IPR013740">
    <property type="entry name" value="Redoxin"/>
</dbReference>
<keyword evidence="6" id="KW-1185">Reference proteome</keyword>